<reference evidence="2" key="1">
    <citation type="journal article" date="2022" name="bioRxiv">
        <title>Sequencing and chromosome-scale assembly of the giantPleurodeles waltlgenome.</title>
        <authorList>
            <person name="Brown T."/>
            <person name="Elewa A."/>
            <person name="Iarovenko S."/>
            <person name="Subramanian E."/>
            <person name="Araus A.J."/>
            <person name="Petzold A."/>
            <person name="Susuki M."/>
            <person name="Suzuki K.-i.T."/>
            <person name="Hayashi T."/>
            <person name="Toyoda A."/>
            <person name="Oliveira C."/>
            <person name="Osipova E."/>
            <person name="Leigh N.D."/>
            <person name="Simon A."/>
            <person name="Yun M.H."/>
        </authorList>
    </citation>
    <scope>NUCLEOTIDE SEQUENCE</scope>
    <source>
        <strain evidence="2">20211129_DDA</strain>
        <tissue evidence="2">Liver</tissue>
    </source>
</reference>
<evidence type="ECO:0000313" key="2">
    <source>
        <dbReference type="EMBL" id="KAJ1114893.1"/>
    </source>
</evidence>
<proteinExistence type="predicted"/>
<comment type="caution">
    <text evidence="2">The sequence shown here is derived from an EMBL/GenBank/DDBJ whole genome shotgun (WGS) entry which is preliminary data.</text>
</comment>
<evidence type="ECO:0000256" key="1">
    <source>
        <dbReference type="SAM" id="MobiDB-lite"/>
    </source>
</evidence>
<accession>A0AAV7NFI6</accession>
<dbReference type="EMBL" id="JANPWB010000012">
    <property type="protein sequence ID" value="KAJ1114893.1"/>
    <property type="molecule type" value="Genomic_DNA"/>
</dbReference>
<keyword evidence="3" id="KW-1185">Reference proteome</keyword>
<dbReference type="AlphaFoldDB" id="A0AAV7NFI6"/>
<name>A0AAV7NFI6_PLEWA</name>
<feature type="region of interest" description="Disordered" evidence="1">
    <location>
        <begin position="108"/>
        <end position="143"/>
    </location>
</feature>
<dbReference type="Proteomes" id="UP001066276">
    <property type="component" value="Chromosome 8"/>
</dbReference>
<sequence>MGLDDGQSGLLPVEEPSQVEILAAIQGSRVALEGKIETVVVEVNLLRADLRKVSDKVKVAEGSIVELQLEVLSGGRSHFFEQPEKFWRWLEMWDKRALGKPTGARRVVNRASGADGSDWRKREGERTADSMDQGVVEVPAPRV</sequence>
<organism evidence="2 3">
    <name type="scientific">Pleurodeles waltl</name>
    <name type="common">Iberian ribbed newt</name>
    <dbReference type="NCBI Taxonomy" id="8319"/>
    <lineage>
        <taxon>Eukaryota</taxon>
        <taxon>Metazoa</taxon>
        <taxon>Chordata</taxon>
        <taxon>Craniata</taxon>
        <taxon>Vertebrata</taxon>
        <taxon>Euteleostomi</taxon>
        <taxon>Amphibia</taxon>
        <taxon>Batrachia</taxon>
        <taxon>Caudata</taxon>
        <taxon>Salamandroidea</taxon>
        <taxon>Salamandridae</taxon>
        <taxon>Pleurodelinae</taxon>
        <taxon>Pleurodeles</taxon>
    </lineage>
</organism>
<gene>
    <name evidence="2" type="ORF">NDU88_003123</name>
</gene>
<evidence type="ECO:0000313" key="3">
    <source>
        <dbReference type="Proteomes" id="UP001066276"/>
    </source>
</evidence>
<protein>
    <submittedName>
        <fullName evidence="2">Uncharacterized protein</fullName>
    </submittedName>
</protein>
<feature type="compositionally biased region" description="Basic and acidic residues" evidence="1">
    <location>
        <begin position="117"/>
        <end position="129"/>
    </location>
</feature>